<dbReference type="InterPro" id="IPR001128">
    <property type="entry name" value="Cyt_P450"/>
</dbReference>
<keyword evidence="5 8" id="KW-0408">Iron</keyword>
<keyword evidence="6 8" id="KW-0503">Monooxygenase</keyword>
<dbReference type="PANTHER" id="PTHR46696:SF1">
    <property type="entry name" value="CYTOCHROME P450 YJIB-RELATED"/>
    <property type="match status" value="1"/>
</dbReference>
<dbReference type="InterPro" id="IPR002397">
    <property type="entry name" value="Cyt_P450_B"/>
</dbReference>
<sequence>MADGAVDILNDKRAAARKSAYETPIEELNPARASLFRDDAMWPMFERLRNEDPVHYTADSNYGAFWSITKYNDILAVDSNHQVFSSAKGITLTPKAAQGFRDPNNTATNFIAMDPPRHDVQRKTVSPAVSPHALSIMAPLIRERAGLILDSLPIGEEFDWVDLVSKELTTMTLATLFDFPFEERRKLTRWSDVMTTAPGFGPAADLMEMRAMMAECFGYFTELWNQRVNAEPAGDLISMLAHGADTRNMTQQEFHANVALLIIGGNDTTRNTISGSVLALNQNPDQYEKLRANPSLIPSMVSETIRWQTPLAHMARTATQDFELGGKTIHQGDKVAMWYVSGNRDASVIANPDSYIIDRERPRQHMSFGFGIHRCVGNRLAELQLTIIWEEIMKRFPDIQLLEEPKRSFSIFVKGYEEMKVVLPSKL</sequence>
<dbReference type="Gene3D" id="1.10.630.10">
    <property type="entry name" value="Cytochrome P450"/>
    <property type="match status" value="1"/>
</dbReference>
<protein>
    <submittedName>
        <fullName evidence="9">Cytochrome P450</fullName>
    </submittedName>
</protein>
<name>A0A941CXR9_9CAUL</name>
<dbReference type="PANTHER" id="PTHR46696">
    <property type="entry name" value="P450, PUTATIVE (EUROFUNG)-RELATED"/>
    <property type="match status" value="1"/>
</dbReference>
<evidence type="ECO:0000256" key="8">
    <source>
        <dbReference type="RuleBase" id="RU000461"/>
    </source>
</evidence>
<dbReference type="PRINTS" id="PR00359">
    <property type="entry name" value="BP450"/>
</dbReference>
<evidence type="ECO:0000256" key="1">
    <source>
        <dbReference type="ARBA" id="ARBA00010617"/>
    </source>
</evidence>
<dbReference type="InterPro" id="IPR036396">
    <property type="entry name" value="Cyt_P450_sf"/>
</dbReference>
<dbReference type="CDD" id="cd11033">
    <property type="entry name" value="CYP142-like"/>
    <property type="match status" value="1"/>
</dbReference>
<evidence type="ECO:0000313" key="9">
    <source>
        <dbReference type="EMBL" id="MBR7618575.1"/>
    </source>
</evidence>
<dbReference type="GO" id="GO:0004497">
    <property type="term" value="F:monooxygenase activity"/>
    <property type="evidence" value="ECO:0007669"/>
    <property type="project" value="UniProtKB-KW"/>
</dbReference>
<dbReference type="GO" id="GO:0020037">
    <property type="term" value="F:heme binding"/>
    <property type="evidence" value="ECO:0007669"/>
    <property type="project" value="InterPro"/>
</dbReference>
<dbReference type="Proteomes" id="UP000622580">
    <property type="component" value="Unassembled WGS sequence"/>
</dbReference>
<gene>
    <name evidence="9" type="ORF">JKL49_04175</name>
</gene>
<evidence type="ECO:0000256" key="3">
    <source>
        <dbReference type="ARBA" id="ARBA00022723"/>
    </source>
</evidence>
<accession>A0A941CXR9</accession>
<dbReference type="RefSeq" id="WP_215338451.1">
    <property type="nucleotide sequence ID" value="NZ_JAGSGD010000001.1"/>
</dbReference>
<keyword evidence="4 8" id="KW-0560">Oxidoreductase</keyword>
<comment type="function">
    <text evidence="7">Cytochromes P450 are a group of heme-thiolate monooxygenases. They oxidize a variety of structurally unrelated compounds, including steroids, fatty acids, and xenobiotics.</text>
</comment>
<comment type="caution">
    <text evidence="9">The sequence shown here is derived from an EMBL/GenBank/DDBJ whole genome shotgun (WGS) entry which is preliminary data.</text>
</comment>
<dbReference type="AlphaFoldDB" id="A0A941CXR9"/>
<dbReference type="EMBL" id="JAGSGD010000001">
    <property type="protein sequence ID" value="MBR7618575.1"/>
    <property type="molecule type" value="Genomic_DNA"/>
</dbReference>
<dbReference type="SUPFAM" id="SSF48264">
    <property type="entry name" value="Cytochrome P450"/>
    <property type="match status" value="1"/>
</dbReference>
<evidence type="ECO:0000256" key="6">
    <source>
        <dbReference type="ARBA" id="ARBA00023033"/>
    </source>
</evidence>
<dbReference type="PROSITE" id="PS00086">
    <property type="entry name" value="CYTOCHROME_P450"/>
    <property type="match status" value="1"/>
</dbReference>
<proteinExistence type="inferred from homology"/>
<dbReference type="FunFam" id="1.10.630.10:FF:000018">
    <property type="entry name" value="Cytochrome P450 monooxygenase"/>
    <property type="match status" value="1"/>
</dbReference>
<dbReference type="GO" id="GO:0005506">
    <property type="term" value="F:iron ion binding"/>
    <property type="evidence" value="ECO:0007669"/>
    <property type="project" value="InterPro"/>
</dbReference>
<keyword evidence="3 8" id="KW-0479">Metal-binding</keyword>
<dbReference type="GO" id="GO:0016705">
    <property type="term" value="F:oxidoreductase activity, acting on paired donors, with incorporation or reduction of molecular oxygen"/>
    <property type="evidence" value="ECO:0007669"/>
    <property type="project" value="InterPro"/>
</dbReference>
<dbReference type="Pfam" id="PF00067">
    <property type="entry name" value="p450"/>
    <property type="match status" value="1"/>
</dbReference>
<organism evidence="9 10">
    <name type="scientific">Phenylobacterium glaciei</name>
    <dbReference type="NCBI Taxonomy" id="2803784"/>
    <lineage>
        <taxon>Bacteria</taxon>
        <taxon>Pseudomonadati</taxon>
        <taxon>Pseudomonadota</taxon>
        <taxon>Alphaproteobacteria</taxon>
        <taxon>Caulobacterales</taxon>
        <taxon>Caulobacteraceae</taxon>
        <taxon>Phenylobacterium</taxon>
    </lineage>
</organism>
<evidence type="ECO:0000313" key="10">
    <source>
        <dbReference type="Proteomes" id="UP000622580"/>
    </source>
</evidence>
<comment type="similarity">
    <text evidence="1 8">Belongs to the cytochrome P450 family.</text>
</comment>
<evidence type="ECO:0000256" key="5">
    <source>
        <dbReference type="ARBA" id="ARBA00023004"/>
    </source>
</evidence>
<dbReference type="PRINTS" id="PR00385">
    <property type="entry name" value="P450"/>
</dbReference>
<evidence type="ECO:0000256" key="7">
    <source>
        <dbReference type="ARBA" id="ARBA00043906"/>
    </source>
</evidence>
<reference evidence="9" key="1">
    <citation type="submission" date="2021-04" db="EMBL/GenBank/DDBJ databases">
        <title>Draft genome assembly of strain Phenylobacterium sp. 20VBR1 using MiniION and Illumina platforms.</title>
        <authorList>
            <person name="Thomas F.A."/>
            <person name="Krishnan K.P."/>
            <person name="Sinha R.K."/>
        </authorList>
    </citation>
    <scope>NUCLEOTIDE SEQUENCE</scope>
    <source>
        <strain evidence="9">20VBR1</strain>
    </source>
</reference>
<evidence type="ECO:0000256" key="4">
    <source>
        <dbReference type="ARBA" id="ARBA00023002"/>
    </source>
</evidence>
<evidence type="ECO:0000256" key="2">
    <source>
        <dbReference type="ARBA" id="ARBA00022617"/>
    </source>
</evidence>
<dbReference type="InterPro" id="IPR017972">
    <property type="entry name" value="Cyt_P450_CS"/>
</dbReference>
<keyword evidence="10" id="KW-1185">Reference proteome</keyword>
<keyword evidence="2 8" id="KW-0349">Heme</keyword>